<evidence type="ECO:0000256" key="1">
    <source>
        <dbReference type="ARBA" id="ARBA00022448"/>
    </source>
</evidence>
<keyword evidence="4" id="KW-1185">Reference proteome</keyword>
<keyword evidence="2" id="KW-0653">Protein transport</keyword>
<name>A0ABQ4PT99_9PROT</name>
<sequence length="216" mass="23386">MILHNKYSFEPMFTKAGDKPKVKANQRKLITDEDIAEAHASGFEQGRQDELVKLEASIADILTNIAQAIHHVQGQLAEEIHSLRQDAAEVAITAARSVAGSALDAYGHERAVEVVAEAVSQLRDVPRIIVRVPPQLAQSIEERLISCAREAGFSGELAVRPDPEALMGDCALDWGDGLIVHDRMAAFAAIEAASQKWIASAHAEGIIDQIARPEEA</sequence>
<reference evidence="3" key="2">
    <citation type="journal article" date="2023" name="ISME Commun">
        <title>Characterization of a bloom-associated alphaproteobacterial lineage, 'Candidatus Phycosocius': insights into freshwater algal-bacterial interactions.</title>
        <authorList>
            <person name="Tanabe Y."/>
            <person name="Yamaguchi H."/>
            <person name="Yoshida M."/>
            <person name="Kai A."/>
            <person name="Okazaki Y."/>
        </authorList>
    </citation>
    <scope>NUCLEOTIDE SEQUENCE</scope>
    <source>
        <strain evidence="3">BOTRYCO-1</strain>
    </source>
</reference>
<dbReference type="EMBL" id="BPFZ01000002">
    <property type="protein sequence ID" value="GIU66227.1"/>
    <property type="molecule type" value="Genomic_DNA"/>
</dbReference>
<evidence type="ECO:0000313" key="3">
    <source>
        <dbReference type="EMBL" id="GIU66227.1"/>
    </source>
</evidence>
<evidence type="ECO:0000313" key="4">
    <source>
        <dbReference type="Proteomes" id="UP001161064"/>
    </source>
</evidence>
<protein>
    <submittedName>
        <fullName evidence="3">Protein FlbE</fullName>
    </submittedName>
</protein>
<dbReference type="PANTHER" id="PTHR34982:SF1">
    <property type="entry name" value="FLAGELLAR ASSEMBLY PROTEIN FLIH"/>
    <property type="match status" value="1"/>
</dbReference>
<reference evidence="3" key="1">
    <citation type="submission" date="2021-05" db="EMBL/GenBank/DDBJ databases">
        <authorList>
            <person name="Tanabe Y."/>
        </authorList>
    </citation>
    <scope>NUCLEOTIDE SEQUENCE</scope>
    <source>
        <strain evidence="3">BOTRYCO-1</strain>
    </source>
</reference>
<organism evidence="3 4">
    <name type="scientific">Candidatus Phycosocius spiralis</name>
    <dbReference type="NCBI Taxonomy" id="2815099"/>
    <lineage>
        <taxon>Bacteria</taxon>
        <taxon>Pseudomonadati</taxon>
        <taxon>Pseudomonadota</taxon>
        <taxon>Alphaproteobacteria</taxon>
        <taxon>Caulobacterales</taxon>
        <taxon>Caulobacterales incertae sedis</taxon>
        <taxon>Candidatus Phycosocius</taxon>
    </lineage>
</organism>
<dbReference type="PANTHER" id="PTHR34982">
    <property type="entry name" value="YOP PROTEINS TRANSLOCATION PROTEIN L"/>
    <property type="match status" value="1"/>
</dbReference>
<comment type="caution">
    <text evidence="3">The sequence shown here is derived from an EMBL/GenBank/DDBJ whole genome shotgun (WGS) entry which is preliminary data.</text>
</comment>
<keyword evidence="1" id="KW-0813">Transport</keyword>
<dbReference type="InterPro" id="IPR051472">
    <property type="entry name" value="T3SS_Stator/FliH"/>
</dbReference>
<dbReference type="RefSeq" id="WP_284358715.1">
    <property type="nucleotide sequence ID" value="NZ_BPFZ01000002.1"/>
</dbReference>
<accession>A0ABQ4PT99</accession>
<dbReference type="Proteomes" id="UP001161064">
    <property type="component" value="Unassembled WGS sequence"/>
</dbReference>
<evidence type="ECO:0000256" key="2">
    <source>
        <dbReference type="ARBA" id="ARBA00022927"/>
    </source>
</evidence>
<gene>
    <name evidence="3" type="primary">flbE</name>
    <name evidence="3" type="ORF">PsB1_0381</name>
</gene>
<proteinExistence type="predicted"/>